<sequence>MSIFREEMVRPRSRVINITQDSFARITAELSIPTQEILRVLPGIQEHEHAWDLAVYLLNSESVNAQFYGAHTLHYKFAKIGEV</sequence>
<dbReference type="Proteomes" id="UP001165960">
    <property type="component" value="Unassembled WGS sequence"/>
</dbReference>
<reference evidence="1" key="1">
    <citation type="submission" date="2022-04" db="EMBL/GenBank/DDBJ databases">
        <title>Genome of the entomopathogenic fungus Entomophthora muscae.</title>
        <authorList>
            <person name="Elya C."/>
            <person name="Lovett B.R."/>
            <person name="Lee E."/>
            <person name="Macias A.M."/>
            <person name="Hajek A.E."/>
            <person name="De Bivort B.L."/>
            <person name="Kasson M.T."/>
            <person name="De Fine Licht H.H."/>
            <person name="Stajich J.E."/>
        </authorList>
    </citation>
    <scope>NUCLEOTIDE SEQUENCE</scope>
    <source>
        <strain evidence="1">Berkeley</strain>
    </source>
</reference>
<accession>A0ACC2UE19</accession>
<organism evidence="1 2">
    <name type="scientific">Entomophthora muscae</name>
    <dbReference type="NCBI Taxonomy" id="34485"/>
    <lineage>
        <taxon>Eukaryota</taxon>
        <taxon>Fungi</taxon>
        <taxon>Fungi incertae sedis</taxon>
        <taxon>Zoopagomycota</taxon>
        <taxon>Entomophthoromycotina</taxon>
        <taxon>Entomophthoromycetes</taxon>
        <taxon>Entomophthorales</taxon>
        <taxon>Entomophthoraceae</taxon>
        <taxon>Entomophthora</taxon>
    </lineage>
</organism>
<evidence type="ECO:0000313" key="2">
    <source>
        <dbReference type="Proteomes" id="UP001165960"/>
    </source>
</evidence>
<name>A0ACC2UE19_9FUNG</name>
<keyword evidence="2" id="KW-1185">Reference proteome</keyword>
<proteinExistence type="predicted"/>
<protein>
    <submittedName>
        <fullName evidence="1">Uncharacterized protein</fullName>
    </submittedName>
</protein>
<evidence type="ECO:0000313" key="1">
    <source>
        <dbReference type="EMBL" id="KAJ9084966.1"/>
    </source>
</evidence>
<gene>
    <name evidence="1" type="ORF">DSO57_1018695</name>
</gene>
<comment type="caution">
    <text evidence="1">The sequence shown here is derived from an EMBL/GenBank/DDBJ whole genome shotgun (WGS) entry which is preliminary data.</text>
</comment>
<dbReference type="EMBL" id="QTSX02000792">
    <property type="protein sequence ID" value="KAJ9084966.1"/>
    <property type="molecule type" value="Genomic_DNA"/>
</dbReference>